<evidence type="ECO:0000313" key="2">
    <source>
        <dbReference type="Proteomes" id="UP000789702"/>
    </source>
</evidence>
<comment type="caution">
    <text evidence="1">The sequence shown here is derived from an EMBL/GenBank/DDBJ whole genome shotgun (WGS) entry which is preliminary data.</text>
</comment>
<name>A0ACA9NX94_9GLOM</name>
<organism evidence="1 2">
    <name type="scientific">Dentiscutata heterogama</name>
    <dbReference type="NCBI Taxonomy" id="1316150"/>
    <lineage>
        <taxon>Eukaryota</taxon>
        <taxon>Fungi</taxon>
        <taxon>Fungi incertae sedis</taxon>
        <taxon>Mucoromycota</taxon>
        <taxon>Glomeromycotina</taxon>
        <taxon>Glomeromycetes</taxon>
        <taxon>Diversisporales</taxon>
        <taxon>Gigasporaceae</taxon>
        <taxon>Dentiscutata</taxon>
    </lineage>
</organism>
<feature type="non-terminal residue" evidence="1">
    <location>
        <position position="44"/>
    </location>
</feature>
<gene>
    <name evidence="1" type="ORF">DHETER_LOCUS10510</name>
</gene>
<accession>A0ACA9NX94</accession>
<keyword evidence="2" id="KW-1185">Reference proteome</keyword>
<proteinExistence type="predicted"/>
<sequence length="44" mass="5312">MDKDKVKRPSADKIYETLRNWIENIKIFEDSEKIKIESLTMRQA</sequence>
<dbReference type="EMBL" id="CAJVPU010020791">
    <property type="protein sequence ID" value="CAG8678287.1"/>
    <property type="molecule type" value="Genomic_DNA"/>
</dbReference>
<protein>
    <submittedName>
        <fullName evidence="1">12991_t:CDS:1</fullName>
    </submittedName>
</protein>
<dbReference type="Proteomes" id="UP000789702">
    <property type="component" value="Unassembled WGS sequence"/>
</dbReference>
<reference evidence="1" key="1">
    <citation type="submission" date="2021-06" db="EMBL/GenBank/DDBJ databases">
        <authorList>
            <person name="Kallberg Y."/>
            <person name="Tangrot J."/>
            <person name="Rosling A."/>
        </authorList>
    </citation>
    <scope>NUCLEOTIDE SEQUENCE</scope>
    <source>
        <strain evidence="1">IL203A</strain>
    </source>
</reference>
<evidence type="ECO:0000313" key="1">
    <source>
        <dbReference type="EMBL" id="CAG8678287.1"/>
    </source>
</evidence>